<dbReference type="InterPro" id="IPR003439">
    <property type="entry name" value="ABC_transporter-like_ATP-bd"/>
</dbReference>
<dbReference type="InterPro" id="IPR015860">
    <property type="entry name" value="ABC_transpr_TagH-like"/>
</dbReference>
<evidence type="ECO:0000256" key="2">
    <source>
        <dbReference type="ARBA" id="ARBA00022448"/>
    </source>
</evidence>
<dbReference type="PANTHER" id="PTHR46743:SF2">
    <property type="entry name" value="TEICHOIC ACIDS EXPORT ATP-BINDING PROTEIN TAGH"/>
    <property type="match status" value="1"/>
</dbReference>
<feature type="domain" description="ABC transporter" evidence="5">
    <location>
        <begin position="18"/>
        <end position="251"/>
    </location>
</feature>
<keyword evidence="3" id="KW-0547">Nucleotide-binding</keyword>
<keyword evidence="4" id="KW-0067">ATP-binding</keyword>
<evidence type="ECO:0000256" key="3">
    <source>
        <dbReference type="ARBA" id="ARBA00022741"/>
    </source>
</evidence>
<dbReference type="PANTHER" id="PTHR46743">
    <property type="entry name" value="TEICHOIC ACIDS EXPORT ATP-BINDING PROTEIN TAGH"/>
    <property type="match status" value="1"/>
</dbReference>
<evidence type="ECO:0000256" key="1">
    <source>
        <dbReference type="ARBA" id="ARBA00005417"/>
    </source>
</evidence>
<keyword evidence="2" id="KW-0813">Transport</keyword>
<dbReference type="InterPro" id="IPR050683">
    <property type="entry name" value="Bact_Polysacc_Export_ATP-bd"/>
</dbReference>
<dbReference type="InterPro" id="IPR003593">
    <property type="entry name" value="AAA+_ATPase"/>
</dbReference>
<evidence type="ECO:0000313" key="7">
    <source>
        <dbReference type="Proteomes" id="UP000229647"/>
    </source>
</evidence>
<dbReference type="Proteomes" id="UP000229647">
    <property type="component" value="Unassembled WGS sequence"/>
</dbReference>
<gene>
    <name evidence="6" type="ORF">CO165_02805</name>
</gene>
<dbReference type="GO" id="GO:0005524">
    <property type="term" value="F:ATP binding"/>
    <property type="evidence" value="ECO:0007669"/>
    <property type="project" value="UniProtKB-KW"/>
</dbReference>
<proteinExistence type="inferred from homology"/>
<evidence type="ECO:0000259" key="5">
    <source>
        <dbReference type="PROSITE" id="PS50893"/>
    </source>
</evidence>
<dbReference type="Gene3D" id="3.40.50.300">
    <property type="entry name" value="P-loop containing nucleotide triphosphate hydrolases"/>
    <property type="match status" value="1"/>
</dbReference>
<dbReference type="CDD" id="cd03220">
    <property type="entry name" value="ABC_KpsT_Wzt"/>
    <property type="match status" value="1"/>
</dbReference>
<protein>
    <recommendedName>
        <fullName evidence="5">ABC transporter domain-containing protein</fullName>
    </recommendedName>
</protein>
<dbReference type="GO" id="GO:0140359">
    <property type="term" value="F:ABC-type transporter activity"/>
    <property type="evidence" value="ECO:0007669"/>
    <property type="project" value="InterPro"/>
</dbReference>
<reference evidence="7" key="1">
    <citation type="submission" date="2017-09" db="EMBL/GenBank/DDBJ databases">
        <title>Depth-based differentiation of microbial function through sediment-hosted aquifers and enrichment of novel symbionts in the deep terrestrial subsurface.</title>
        <authorList>
            <person name="Probst A.J."/>
            <person name="Ladd B."/>
            <person name="Jarett J.K."/>
            <person name="Geller-Mcgrath D.E."/>
            <person name="Sieber C.M.K."/>
            <person name="Emerson J.B."/>
            <person name="Anantharaman K."/>
            <person name="Thomas B.C."/>
            <person name="Malmstrom R."/>
            <person name="Stieglmeier M."/>
            <person name="Klingl A."/>
            <person name="Woyke T."/>
            <person name="Ryan C.M."/>
            <person name="Banfield J.F."/>
        </authorList>
    </citation>
    <scope>NUCLEOTIDE SEQUENCE [LARGE SCALE GENOMIC DNA]</scope>
</reference>
<dbReference type="AlphaFoldDB" id="A0A2M7XXZ0"/>
<dbReference type="EMBL" id="PFWL01000121">
    <property type="protein sequence ID" value="PJA55592.1"/>
    <property type="molecule type" value="Genomic_DNA"/>
</dbReference>
<sequence>MMKIKQKKINKSTVPLAIKVKNVTKTYILRHEKPTLIENLLYKSRNEIYVALENVSFSVQEGDRLGIIGSNGSGKTTLLKLIAGITKQQKGSIKVNGKIVSLIDLSAGFHPDLTGEENIFLNGLVIGMNKNEIESKKKLIIEFADIGKFIDAPLYTYSSGMKLRLGFSVAIHSSPDLLLLDEGFAVGDENFRRKANKKILDFQKQTKTLIMVSHWLEELERNCNKILWLEKGKIVAYGGTEILKQYKKYSN</sequence>
<dbReference type="GO" id="GO:0016020">
    <property type="term" value="C:membrane"/>
    <property type="evidence" value="ECO:0007669"/>
    <property type="project" value="InterPro"/>
</dbReference>
<dbReference type="InterPro" id="IPR027417">
    <property type="entry name" value="P-loop_NTPase"/>
</dbReference>
<comment type="caution">
    <text evidence="6">The sequence shown here is derived from an EMBL/GenBank/DDBJ whole genome shotgun (WGS) entry which is preliminary data.</text>
</comment>
<name>A0A2M7XXZ0_9BACT</name>
<comment type="similarity">
    <text evidence="1">Belongs to the ABC transporter superfamily.</text>
</comment>
<evidence type="ECO:0000313" key="6">
    <source>
        <dbReference type="EMBL" id="PJA55592.1"/>
    </source>
</evidence>
<dbReference type="SMART" id="SM00382">
    <property type="entry name" value="AAA"/>
    <property type="match status" value="1"/>
</dbReference>
<dbReference type="SUPFAM" id="SSF52540">
    <property type="entry name" value="P-loop containing nucleoside triphosphate hydrolases"/>
    <property type="match status" value="1"/>
</dbReference>
<evidence type="ECO:0000256" key="4">
    <source>
        <dbReference type="ARBA" id="ARBA00022840"/>
    </source>
</evidence>
<organism evidence="6 7">
    <name type="scientific">Candidatus Roizmanbacteria bacterium CG_4_9_14_3_um_filter_33_18</name>
    <dbReference type="NCBI Taxonomy" id="1974841"/>
    <lineage>
        <taxon>Bacteria</taxon>
        <taxon>Candidatus Roizmaniibacteriota</taxon>
    </lineage>
</organism>
<dbReference type="GO" id="GO:0016887">
    <property type="term" value="F:ATP hydrolysis activity"/>
    <property type="evidence" value="ECO:0007669"/>
    <property type="project" value="InterPro"/>
</dbReference>
<dbReference type="Pfam" id="PF00005">
    <property type="entry name" value="ABC_tran"/>
    <property type="match status" value="1"/>
</dbReference>
<accession>A0A2M7XXZ0</accession>
<dbReference type="PROSITE" id="PS50893">
    <property type="entry name" value="ABC_TRANSPORTER_2"/>
    <property type="match status" value="1"/>
</dbReference>